<evidence type="ECO:0000313" key="1">
    <source>
        <dbReference type="EMBL" id="BEQ14900.1"/>
    </source>
</evidence>
<evidence type="ECO:0000313" key="2">
    <source>
        <dbReference type="Proteomes" id="UP001366166"/>
    </source>
</evidence>
<proteinExistence type="predicted"/>
<reference evidence="2" key="1">
    <citation type="journal article" date="2023" name="Arch. Microbiol.">
        <title>Desulfoferula mesophilus gen. nov. sp. nov., a mesophilic sulfate-reducing bacterium isolated from a brackish lake sediment.</title>
        <authorList>
            <person name="Watanabe T."/>
            <person name="Yabe T."/>
            <person name="Tsuji J.M."/>
            <person name="Fukui M."/>
        </authorList>
    </citation>
    <scope>NUCLEOTIDE SEQUENCE [LARGE SCALE GENOMIC DNA]</scope>
    <source>
        <strain evidence="2">12FAK</strain>
    </source>
</reference>
<organism evidence="1 2">
    <name type="scientific">Desulfoferula mesophila</name>
    <dbReference type="NCBI Taxonomy" id="3058419"/>
    <lineage>
        <taxon>Bacteria</taxon>
        <taxon>Pseudomonadati</taxon>
        <taxon>Thermodesulfobacteriota</taxon>
        <taxon>Desulfarculia</taxon>
        <taxon>Desulfarculales</taxon>
        <taxon>Desulfarculaceae</taxon>
        <taxon>Desulfoferula</taxon>
    </lineage>
</organism>
<dbReference type="RefSeq" id="WP_338606571.1">
    <property type="nucleotide sequence ID" value="NZ_AP028679.1"/>
</dbReference>
<dbReference type="InterPro" id="IPR024185">
    <property type="entry name" value="FTHF_cligase-like_sf"/>
</dbReference>
<dbReference type="PANTHER" id="PTHR13017">
    <property type="entry name" value="5-FORMYLTETRAHYDROFOLATE CYCLO-LIGASE-RELATED"/>
    <property type="match status" value="1"/>
</dbReference>
<name>A0AAU9EFZ3_9BACT</name>
<gene>
    <name evidence="1" type="ORF">FAK_19660</name>
</gene>
<dbReference type="Pfam" id="PF01812">
    <property type="entry name" value="5-FTHF_cyc-lig"/>
    <property type="match status" value="1"/>
</dbReference>
<dbReference type="Proteomes" id="UP001366166">
    <property type="component" value="Chromosome"/>
</dbReference>
<dbReference type="EMBL" id="AP028679">
    <property type="protein sequence ID" value="BEQ14900.1"/>
    <property type="molecule type" value="Genomic_DNA"/>
</dbReference>
<dbReference type="Gene3D" id="3.40.50.10420">
    <property type="entry name" value="NagB/RpiA/CoA transferase-like"/>
    <property type="match status" value="1"/>
</dbReference>
<protein>
    <submittedName>
        <fullName evidence="1">5-formyltetrahydrofolate cyclo-ligase</fullName>
    </submittedName>
</protein>
<dbReference type="InterPro" id="IPR002698">
    <property type="entry name" value="FTHF_cligase"/>
</dbReference>
<dbReference type="InterPro" id="IPR037171">
    <property type="entry name" value="NagB/RpiA_transferase-like"/>
</dbReference>
<dbReference type="GO" id="GO:0005737">
    <property type="term" value="C:cytoplasm"/>
    <property type="evidence" value="ECO:0007669"/>
    <property type="project" value="TreeGrafter"/>
</dbReference>
<dbReference type="SUPFAM" id="SSF100950">
    <property type="entry name" value="NagB/RpiA/CoA transferase-like"/>
    <property type="match status" value="1"/>
</dbReference>
<accession>A0AAU9EFZ3</accession>
<dbReference type="KEGG" id="dmp:FAK_19660"/>
<dbReference type="PANTHER" id="PTHR13017:SF0">
    <property type="entry name" value="METHENYLTETRAHYDROFOLATE SYNTHASE DOMAIN-CONTAINING PROTEIN"/>
    <property type="match status" value="1"/>
</dbReference>
<keyword evidence="2" id="KW-1185">Reference proteome</keyword>
<dbReference type="AlphaFoldDB" id="A0AAU9EFZ3"/>
<sequence>MSEEKNALRQKLSTRWQYLWPQDLHPGRVPFFEGAGQAAERLRRLKEYHLTRVLAVTPEPSLLQVRINALNDNKSLLAATPGMKQGLIRIAPQDVPLPLRSRSLRGWSLAESGHPVRLPASRPGKAELVVGTALAVDRRGRILGDGRGLWDFTWALLKHLGVITDATPVAVLVHDEQIVEELPQDPWDLMADLVVTPQRVLRIPAVRRPKGSLRDLPEPLASLPVTQAALGS</sequence>